<keyword evidence="8" id="KW-1185">Reference proteome</keyword>
<dbReference type="InterPro" id="IPR002195">
    <property type="entry name" value="Dihydroorotase_CS"/>
</dbReference>
<dbReference type="Pfam" id="PF01979">
    <property type="entry name" value="Amidohydro_1"/>
    <property type="match status" value="1"/>
</dbReference>
<dbReference type="EMBL" id="CP015402">
    <property type="protein sequence ID" value="ANU63114.1"/>
    <property type="molecule type" value="Genomic_DNA"/>
</dbReference>
<dbReference type="SUPFAM" id="SSF51556">
    <property type="entry name" value="Metallo-dependent hydrolases"/>
    <property type="match status" value="1"/>
</dbReference>
<dbReference type="InterPro" id="IPR050138">
    <property type="entry name" value="DHOase/Allantoinase_Hydrolase"/>
</dbReference>
<evidence type="ECO:0000256" key="5">
    <source>
        <dbReference type="ARBA" id="ARBA00022801"/>
    </source>
</evidence>
<evidence type="ECO:0000256" key="3">
    <source>
        <dbReference type="ARBA" id="ARBA00010286"/>
    </source>
</evidence>
<accession>A0A1B1S8I9</accession>
<evidence type="ECO:0000313" key="8">
    <source>
        <dbReference type="Proteomes" id="UP000186351"/>
    </source>
</evidence>
<dbReference type="AlphaFoldDB" id="A0A1B1S8I9"/>
<evidence type="ECO:0000256" key="2">
    <source>
        <dbReference type="ARBA" id="ARBA00002368"/>
    </source>
</evidence>
<dbReference type="Gene3D" id="3.20.20.140">
    <property type="entry name" value="Metal-dependent hydrolases"/>
    <property type="match status" value="1"/>
</dbReference>
<dbReference type="GO" id="GO:0005737">
    <property type="term" value="C:cytoplasm"/>
    <property type="evidence" value="ECO:0007669"/>
    <property type="project" value="TreeGrafter"/>
</dbReference>
<evidence type="ECO:0000259" key="6">
    <source>
        <dbReference type="Pfam" id="PF01979"/>
    </source>
</evidence>
<keyword evidence="5" id="KW-0378">Hydrolase</keyword>
<dbReference type="NCBIfam" id="NF006688">
    <property type="entry name" value="PRK09236.1"/>
    <property type="match status" value="1"/>
</dbReference>
<dbReference type="CDD" id="cd01318">
    <property type="entry name" value="DHOase_IIb"/>
    <property type="match status" value="1"/>
</dbReference>
<comment type="function">
    <text evidence="2">Catalyzes the reversible cyclization of carbamoyl aspartate to dihydroorotate.</text>
</comment>
<feature type="domain" description="Amidohydrolase-related" evidence="6">
    <location>
        <begin position="56"/>
        <end position="430"/>
    </location>
</feature>
<gene>
    <name evidence="7" type="ORF">A4V02_04885</name>
</gene>
<organism evidence="7 8">
    <name type="scientific">Muribaculum intestinale</name>
    <dbReference type="NCBI Taxonomy" id="1796646"/>
    <lineage>
        <taxon>Bacteria</taxon>
        <taxon>Pseudomonadati</taxon>
        <taxon>Bacteroidota</taxon>
        <taxon>Bacteroidia</taxon>
        <taxon>Bacteroidales</taxon>
        <taxon>Muribaculaceae</taxon>
        <taxon>Muribaculum</taxon>
    </lineage>
</organism>
<dbReference type="Proteomes" id="UP000186351">
    <property type="component" value="Chromosome"/>
</dbReference>
<protein>
    <submittedName>
        <fullName evidence="7">Dihydroorotase</fullName>
    </submittedName>
</protein>
<comment type="cofactor">
    <cofactor evidence="1">
        <name>Zn(2+)</name>
        <dbReference type="ChEBI" id="CHEBI:29105"/>
    </cofactor>
</comment>
<reference evidence="8" key="1">
    <citation type="submission" date="2016-04" db="EMBL/GenBank/DDBJ databases">
        <title>Complete Genome Sequences of Twelve Strains of a Stable Defined Moderately Diverse Mouse Microbiota 2 (sDMDMm2).</title>
        <authorList>
            <person name="Uchimura Y."/>
            <person name="Wyss M."/>
            <person name="Brugiroux S."/>
            <person name="Limenitakis J.P."/>
            <person name="Stecher B."/>
            <person name="McCoy K.D."/>
            <person name="Macpherson A.J."/>
        </authorList>
    </citation>
    <scope>NUCLEOTIDE SEQUENCE [LARGE SCALE GENOMIC DNA]</scope>
    <source>
        <strain evidence="8">YL27</strain>
    </source>
</reference>
<dbReference type="RefSeq" id="WP_068960474.1">
    <property type="nucleotide sequence ID" value="NZ_CAJTAP010000005.1"/>
</dbReference>
<dbReference type="PANTHER" id="PTHR43668">
    <property type="entry name" value="ALLANTOINASE"/>
    <property type="match status" value="1"/>
</dbReference>
<dbReference type="GO" id="GO:0046872">
    <property type="term" value="F:metal ion binding"/>
    <property type="evidence" value="ECO:0007669"/>
    <property type="project" value="UniProtKB-KW"/>
</dbReference>
<dbReference type="KEGG" id="pary:A4V02_04885"/>
<evidence type="ECO:0000256" key="4">
    <source>
        <dbReference type="ARBA" id="ARBA00022723"/>
    </source>
</evidence>
<comment type="similarity">
    <text evidence="3">Belongs to the metallo-dependent hydrolases superfamily. DHOase family. Class I DHOase subfamily.</text>
</comment>
<dbReference type="SUPFAM" id="SSF51338">
    <property type="entry name" value="Composite domain of metallo-dependent hydrolases"/>
    <property type="match status" value="1"/>
</dbReference>
<name>A0A1B1S8I9_9BACT</name>
<accession>A0A1Z2XK70</accession>
<dbReference type="InterPro" id="IPR032466">
    <property type="entry name" value="Metal_Hydrolase"/>
</dbReference>
<proteinExistence type="inferred from homology"/>
<dbReference type="Gene3D" id="2.30.40.10">
    <property type="entry name" value="Urease, subunit C, domain 1"/>
    <property type="match status" value="1"/>
</dbReference>
<keyword evidence="4" id="KW-0479">Metal-binding</keyword>
<sequence>MNSTIIYNGTIINEGHSFKGYLIFDDRGIIRRVCHGTPANEIIANCTDSFDAGGCIVIPGVIDDQVHFRDPGLTHKGDIATESQAAAAGGVTSFMDMPNTKPPTVTTDALRSKLMRGREVSAVNYAFFIGATNDNLDTLLKTDFTRCPGVKLFLGSSTGNMLVDNEKALNRIFARVPAVIAVHSEDEATICANRERISAEYPDGVHIALHPEIRSREACILSTGKAIRRARKYGSRLHVLHVSTAEEAAMFSNRPLADKRITAEVSVHHLWFCDRDYERLGARIKMNPAIKTSADRDALRKALSDGRIDIVATDHAPHLLVEKEGDALTATSGAPMVQFSLPVMLEMADMGIFTRELVVEKMCHAPARLFGIRRRGFLRKGFAADIAVVRTGTSYTVTDDMALSRCGWTPLAGTTLHNQVIATWVDGKPVWRDGKILAETRGQAIRFELRKTR</sequence>
<dbReference type="PROSITE" id="PS00483">
    <property type="entry name" value="DIHYDROOROTASE_2"/>
    <property type="match status" value="1"/>
</dbReference>
<dbReference type="PANTHER" id="PTHR43668:SF4">
    <property type="entry name" value="ALLANTOINASE"/>
    <property type="match status" value="1"/>
</dbReference>
<evidence type="ECO:0000313" key="7">
    <source>
        <dbReference type="EMBL" id="ANU63114.1"/>
    </source>
</evidence>
<dbReference type="GeneID" id="65536183"/>
<evidence type="ECO:0000256" key="1">
    <source>
        <dbReference type="ARBA" id="ARBA00001947"/>
    </source>
</evidence>
<dbReference type="GO" id="GO:0004038">
    <property type="term" value="F:allantoinase activity"/>
    <property type="evidence" value="ECO:0007669"/>
    <property type="project" value="TreeGrafter"/>
</dbReference>
<dbReference type="InterPro" id="IPR011059">
    <property type="entry name" value="Metal-dep_hydrolase_composite"/>
</dbReference>
<dbReference type="InterPro" id="IPR006680">
    <property type="entry name" value="Amidohydro-rel"/>
</dbReference>
<dbReference type="GO" id="GO:0006145">
    <property type="term" value="P:purine nucleobase catabolic process"/>
    <property type="evidence" value="ECO:0007669"/>
    <property type="project" value="TreeGrafter"/>
</dbReference>
<dbReference type="STRING" id="1796646.A4V02_04885"/>
<dbReference type="OrthoDB" id="9765462at2"/>